<dbReference type="InterPro" id="IPR000182">
    <property type="entry name" value="GNAT_dom"/>
</dbReference>
<dbReference type="GO" id="GO:0016747">
    <property type="term" value="F:acyltransferase activity, transferring groups other than amino-acyl groups"/>
    <property type="evidence" value="ECO:0007669"/>
    <property type="project" value="InterPro"/>
</dbReference>
<dbReference type="AlphaFoldDB" id="C5BWQ3"/>
<dbReference type="HOGENOM" id="CLU_013985_18_2_11"/>
<keyword evidence="2" id="KW-0012">Acyltransferase</keyword>
<dbReference type="InterPro" id="IPR050832">
    <property type="entry name" value="Bact_Acetyltransf"/>
</dbReference>
<name>C5BWQ3_BEUC1</name>
<evidence type="ECO:0000256" key="1">
    <source>
        <dbReference type="ARBA" id="ARBA00022679"/>
    </source>
</evidence>
<organism evidence="4 5">
    <name type="scientific">Beutenbergia cavernae (strain ATCC BAA-8 / DSM 12333 / CCUG 43141 / JCM 11478 / NBRC 16432 / NCIMB 13614 / HKI 0122)</name>
    <dbReference type="NCBI Taxonomy" id="471853"/>
    <lineage>
        <taxon>Bacteria</taxon>
        <taxon>Bacillati</taxon>
        <taxon>Actinomycetota</taxon>
        <taxon>Actinomycetes</taxon>
        <taxon>Micrococcales</taxon>
        <taxon>Beutenbergiaceae</taxon>
        <taxon>Beutenbergia</taxon>
    </lineage>
</organism>
<dbReference type="KEGG" id="bcv:Bcav_2469"/>
<evidence type="ECO:0000259" key="3">
    <source>
        <dbReference type="PROSITE" id="PS51186"/>
    </source>
</evidence>
<dbReference type="EMBL" id="CP001618">
    <property type="protein sequence ID" value="ACQ80719.1"/>
    <property type="molecule type" value="Genomic_DNA"/>
</dbReference>
<dbReference type="InterPro" id="IPR016181">
    <property type="entry name" value="Acyl_CoA_acyltransferase"/>
</dbReference>
<protein>
    <submittedName>
        <fullName evidence="4">GCN5-related protein N-acetyltransferase</fullName>
    </submittedName>
</protein>
<keyword evidence="5" id="KW-1185">Reference proteome</keyword>
<dbReference type="CDD" id="cd04301">
    <property type="entry name" value="NAT_SF"/>
    <property type="match status" value="1"/>
</dbReference>
<evidence type="ECO:0000313" key="5">
    <source>
        <dbReference type="Proteomes" id="UP000007962"/>
    </source>
</evidence>
<keyword evidence="1 4" id="KW-0808">Transferase</keyword>
<sequence length="183" mass="19074">MDAVNPTADVSVRPAVPEDAARVARIQLAAWRTLHAGTPAEAAMAAVEEDAVATTWRASIERPPDPRHQVLVACAGPDVVGFAAAVPSRPADPADPAEPGAVQIVALEVDPARRREGHASRLLAAVVDLARERGAHHVQAWSLETDEARMAFLTGAGLSPAGLRRTLDVPGAAMDEVLLTAAL</sequence>
<dbReference type="SUPFAM" id="SSF55729">
    <property type="entry name" value="Acyl-CoA N-acyltransferases (Nat)"/>
    <property type="match status" value="1"/>
</dbReference>
<dbReference type="STRING" id="471853.Bcav_2469"/>
<reference evidence="4 5" key="1">
    <citation type="journal article" date="2009" name="Stand. Genomic Sci.">
        <title>Complete genome sequence of Beutenbergia cavernae type strain (HKI 0122).</title>
        <authorList>
            <person name="Land M."/>
            <person name="Pukall R."/>
            <person name="Abt B."/>
            <person name="Goker M."/>
            <person name="Rohde M."/>
            <person name="Glavina Del Rio T."/>
            <person name="Tice H."/>
            <person name="Copeland A."/>
            <person name="Cheng J.F."/>
            <person name="Lucas S."/>
            <person name="Chen F."/>
            <person name="Nolan M."/>
            <person name="Bruce D."/>
            <person name="Goodwin L."/>
            <person name="Pitluck S."/>
            <person name="Ivanova N."/>
            <person name="Mavromatis K."/>
            <person name="Ovchinnikova G."/>
            <person name="Pati A."/>
            <person name="Chen A."/>
            <person name="Palaniappan K."/>
            <person name="Hauser L."/>
            <person name="Chang Y.J."/>
            <person name="Jefferies C.C."/>
            <person name="Saunders E."/>
            <person name="Brettin T."/>
            <person name="Detter J.C."/>
            <person name="Han C."/>
            <person name="Chain P."/>
            <person name="Bristow J."/>
            <person name="Eisen J.A."/>
            <person name="Markowitz V."/>
            <person name="Hugenholtz P."/>
            <person name="Kyrpides N.C."/>
            <person name="Klenk H.P."/>
            <person name="Lapidus A."/>
        </authorList>
    </citation>
    <scope>NUCLEOTIDE SEQUENCE [LARGE SCALE GENOMIC DNA]</scope>
    <source>
        <strain evidence="5">ATCC BAA-8 / DSM 12333 / NBRC 16432</strain>
    </source>
</reference>
<dbReference type="eggNOG" id="COG1247">
    <property type="taxonomic scope" value="Bacteria"/>
</dbReference>
<gene>
    <name evidence="4" type="ordered locus">Bcav_2469</name>
</gene>
<dbReference type="Proteomes" id="UP000007962">
    <property type="component" value="Chromosome"/>
</dbReference>
<dbReference type="PANTHER" id="PTHR43877:SF1">
    <property type="entry name" value="ACETYLTRANSFERASE"/>
    <property type="match status" value="1"/>
</dbReference>
<dbReference type="PROSITE" id="PS51186">
    <property type="entry name" value="GNAT"/>
    <property type="match status" value="1"/>
</dbReference>
<evidence type="ECO:0000313" key="4">
    <source>
        <dbReference type="EMBL" id="ACQ80719.1"/>
    </source>
</evidence>
<dbReference type="Gene3D" id="3.40.630.30">
    <property type="match status" value="1"/>
</dbReference>
<dbReference type="Pfam" id="PF00583">
    <property type="entry name" value="Acetyltransf_1"/>
    <property type="match status" value="1"/>
</dbReference>
<proteinExistence type="predicted"/>
<feature type="domain" description="N-acetyltransferase" evidence="3">
    <location>
        <begin position="10"/>
        <end position="183"/>
    </location>
</feature>
<dbReference type="OrthoDB" id="5243635at2"/>
<evidence type="ECO:0000256" key="2">
    <source>
        <dbReference type="ARBA" id="ARBA00023315"/>
    </source>
</evidence>
<accession>C5BWQ3</accession>
<dbReference type="PANTHER" id="PTHR43877">
    <property type="entry name" value="AMINOALKYLPHOSPHONATE N-ACETYLTRANSFERASE-RELATED-RELATED"/>
    <property type="match status" value="1"/>
</dbReference>